<dbReference type="GO" id="GO:0045148">
    <property type="term" value="F:tripeptide aminopeptidase activity"/>
    <property type="evidence" value="ECO:0007669"/>
    <property type="project" value="UniProtKB-EC"/>
</dbReference>
<dbReference type="EC" id="3.4.11.4" evidence="4"/>
<organism evidence="4 5">
    <name type="scientific">Eupransor demetentiae</name>
    <dbReference type="NCBI Taxonomy" id="3109584"/>
    <lineage>
        <taxon>Bacteria</taxon>
        <taxon>Bacillati</taxon>
        <taxon>Bacillota</taxon>
        <taxon>Bacilli</taxon>
        <taxon>Lactobacillales</taxon>
        <taxon>Lactobacillaceae</taxon>
        <taxon>Eupransor</taxon>
    </lineage>
</organism>
<dbReference type="InterPro" id="IPR011650">
    <property type="entry name" value="Peptidase_M20_dimer"/>
</dbReference>
<sequence>MMVNAGQVAIDFHNHLPADERPENTEGRQGFWHLDKIAGTPEEAQLHYIIRDHDREHFESRKDKLIQIADKMNRDLGVDRIVVDVQDQYYNMGDILEKDMWPVDLAKKAMLELNIKPVIEPVRGGTDGSIITRLGLPTPNLFAGGENMHGRYEYVSLDVMEQAWQTILKIVELSNQ</sequence>
<keyword evidence="4" id="KW-0645">Protease</keyword>
<keyword evidence="2" id="KW-0862">Zinc</keyword>
<protein>
    <submittedName>
        <fullName evidence="4">Di- or tripeptidase (PepD2)</fullName>
        <ecNumber evidence="4">3.4.11.4</ecNumber>
    </submittedName>
</protein>
<feature type="domain" description="Peptidase M20 dimerisation" evidence="3">
    <location>
        <begin position="2"/>
        <end position="73"/>
    </location>
</feature>
<name>A0ABP0EPM3_9LACO</name>
<comment type="caution">
    <text evidence="4">The sequence shown here is derived from an EMBL/GenBank/DDBJ whole genome shotgun (WGS) entry which is preliminary data.</text>
</comment>
<keyword evidence="5" id="KW-1185">Reference proteome</keyword>
<comment type="cofactor">
    <cofactor evidence="1">
        <name>Zn(2+)</name>
        <dbReference type="ChEBI" id="CHEBI:29105"/>
    </cofactor>
</comment>
<accession>A0ABP0EPM3</accession>
<evidence type="ECO:0000256" key="1">
    <source>
        <dbReference type="ARBA" id="ARBA00001947"/>
    </source>
</evidence>
<dbReference type="SUPFAM" id="SSF55031">
    <property type="entry name" value="Bacterial exopeptidase dimerisation domain"/>
    <property type="match status" value="1"/>
</dbReference>
<dbReference type="Proteomes" id="UP001314241">
    <property type="component" value="Unassembled WGS sequence"/>
</dbReference>
<reference evidence="4 5" key="1">
    <citation type="submission" date="2024-01" db="EMBL/GenBank/DDBJ databases">
        <authorList>
            <person name="Botero Cardona J."/>
        </authorList>
    </citation>
    <scope>NUCLEOTIDE SEQUENCE [LARGE SCALE GENOMIC DNA]</scope>
    <source>
        <strain evidence="4 5">LMG 33000</strain>
    </source>
</reference>
<keyword evidence="4" id="KW-0378">Hydrolase</keyword>
<evidence type="ECO:0000313" key="4">
    <source>
        <dbReference type="EMBL" id="CAK8053853.1"/>
    </source>
</evidence>
<dbReference type="InterPro" id="IPR036264">
    <property type="entry name" value="Bact_exopeptidase_dim_dom"/>
</dbReference>
<keyword evidence="4" id="KW-0031">Aminopeptidase</keyword>
<evidence type="ECO:0000313" key="5">
    <source>
        <dbReference type="Proteomes" id="UP001314241"/>
    </source>
</evidence>
<dbReference type="SUPFAM" id="SSF53187">
    <property type="entry name" value="Zn-dependent exopeptidases"/>
    <property type="match status" value="1"/>
</dbReference>
<dbReference type="PANTHER" id="PTHR42994:SF1">
    <property type="entry name" value="PEPTIDASE T"/>
    <property type="match status" value="1"/>
</dbReference>
<dbReference type="EMBL" id="CAWVOH010000001">
    <property type="protein sequence ID" value="CAK8053853.1"/>
    <property type="molecule type" value="Genomic_DNA"/>
</dbReference>
<dbReference type="Pfam" id="PF07687">
    <property type="entry name" value="M20_dimer"/>
    <property type="match status" value="1"/>
</dbReference>
<gene>
    <name evidence="4" type="ORF">R54876_GBNLAHCA_00412</name>
</gene>
<evidence type="ECO:0000256" key="2">
    <source>
        <dbReference type="ARBA" id="ARBA00022833"/>
    </source>
</evidence>
<dbReference type="PANTHER" id="PTHR42994">
    <property type="entry name" value="PEPTIDASE T"/>
    <property type="match status" value="1"/>
</dbReference>
<proteinExistence type="predicted"/>
<dbReference type="Gene3D" id="3.30.70.360">
    <property type="match status" value="1"/>
</dbReference>
<evidence type="ECO:0000259" key="3">
    <source>
        <dbReference type="Pfam" id="PF07687"/>
    </source>
</evidence>